<organism evidence="3 4">
    <name type="scientific">Diploptera punctata</name>
    <name type="common">Pacific beetle cockroach</name>
    <dbReference type="NCBI Taxonomy" id="6984"/>
    <lineage>
        <taxon>Eukaryota</taxon>
        <taxon>Metazoa</taxon>
        <taxon>Ecdysozoa</taxon>
        <taxon>Arthropoda</taxon>
        <taxon>Hexapoda</taxon>
        <taxon>Insecta</taxon>
        <taxon>Pterygota</taxon>
        <taxon>Neoptera</taxon>
        <taxon>Polyneoptera</taxon>
        <taxon>Dictyoptera</taxon>
        <taxon>Blattodea</taxon>
        <taxon>Blaberoidea</taxon>
        <taxon>Blaberidae</taxon>
        <taxon>Diplopterinae</taxon>
        <taxon>Diploptera</taxon>
    </lineage>
</organism>
<proteinExistence type="predicted"/>
<feature type="transmembrane region" description="Helical" evidence="2">
    <location>
        <begin position="15"/>
        <end position="34"/>
    </location>
</feature>
<comment type="caution">
    <text evidence="3">The sequence shown here is derived from an EMBL/GenBank/DDBJ whole genome shotgun (WGS) entry which is preliminary data.</text>
</comment>
<evidence type="ECO:0000256" key="1">
    <source>
        <dbReference type="SAM" id="MobiDB-lite"/>
    </source>
</evidence>
<dbReference type="Proteomes" id="UP001233999">
    <property type="component" value="Unassembled WGS sequence"/>
</dbReference>
<keyword evidence="2" id="KW-0472">Membrane</keyword>
<feature type="compositionally biased region" description="Polar residues" evidence="1">
    <location>
        <begin position="111"/>
        <end position="122"/>
    </location>
</feature>
<reference evidence="3" key="2">
    <citation type="submission" date="2023-05" db="EMBL/GenBank/DDBJ databases">
        <authorList>
            <person name="Fouks B."/>
        </authorList>
    </citation>
    <scope>NUCLEOTIDE SEQUENCE</scope>
    <source>
        <strain evidence="3">Stay&amp;Tobe</strain>
        <tissue evidence="3">Testes</tissue>
    </source>
</reference>
<dbReference type="EMBL" id="JASPKZ010009355">
    <property type="protein sequence ID" value="KAJ9577520.1"/>
    <property type="molecule type" value="Genomic_DNA"/>
</dbReference>
<evidence type="ECO:0000313" key="4">
    <source>
        <dbReference type="Proteomes" id="UP001233999"/>
    </source>
</evidence>
<sequence>PSRGNSTALFFSKGTWFVAGVFLLLASFDIINGLPPNTFHRLLDLTVPEDEYLESPRRSVREANPESFSDYFKKLQLAQSELQKNASVGEEEIEKVFKNHGLDVGNETHDQNMTTTDIPESTTKQIPTKTDVQFTTSTQKPKKELCKGGYCSEYPGSSTIKPQKKQMMKSDVMMSKIPTSTLSSVTTSDEFDGNSTEPDTTVFPSTTSSVGWWGVSRRNKVMHLKSTIARQVVNKIKTSRRRTNTHFD</sequence>
<name>A0AAD7ZB83_DIPPU</name>
<gene>
    <name evidence="3" type="ORF">L9F63_005893</name>
</gene>
<reference evidence="3" key="1">
    <citation type="journal article" date="2023" name="IScience">
        <title>Live-bearing cockroach genome reveals convergent evolutionary mechanisms linked to viviparity in insects and beyond.</title>
        <authorList>
            <person name="Fouks B."/>
            <person name="Harrison M.C."/>
            <person name="Mikhailova A.A."/>
            <person name="Marchal E."/>
            <person name="English S."/>
            <person name="Carruthers M."/>
            <person name="Jennings E.C."/>
            <person name="Chiamaka E.L."/>
            <person name="Frigard R.A."/>
            <person name="Pippel M."/>
            <person name="Attardo G.M."/>
            <person name="Benoit J.B."/>
            <person name="Bornberg-Bauer E."/>
            <person name="Tobe S.S."/>
        </authorList>
    </citation>
    <scope>NUCLEOTIDE SEQUENCE</scope>
    <source>
        <strain evidence="3">Stay&amp;Tobe</strain>
    </source>
</reference>
<keyword evidence="2" id="KW-0812">Transmembrane</keyword>
<feature type="non-terminal residue" evidence="3">
    <location>
        <position position="248"/>
    </location>
</feature>
<protein>
    <submittedName>
        <fullName evidence="3">Uncharacterized protein</fullName>
    </submittedName>
</protein>
<feature type="region of interest" description="Disordered" evidence="1">
    <location>
        <begin position="181"/>
        <end position="207"/>
    </location>
</feature>
<dbReference type="AlphaFoldDB" id="A0AAD7ZB83"/>
<feature type="region of interest" description="Disordered" evidence="1">
    <location>
        <begin position="103"/>
        <end position="122"/>
    </location>
</feature>
<evidence type="ECO:0000256" key="2">
    <source>
        <dbReference type="SAM" id="Phobius"/>
    </source>
</evidence>
<keyword evidence="4" id="KW-1185">Reference proteome</keyword>
<evidence type="ECO:0000313" key="3">
    <source>
        <dbReference type="EMBL" id="KAJ9577520.1"/>
    </source>
</evidence>
<accession>A0AAD7ZB83</accession>
<keyword evidence="2" id="KW-1133">Transmembrane helix</keyword>